<evidence type="ECO:0000313" key="12">
    <source>
        <dbReference type="EMBL" id="CAF0998492.1"/>
    </source>
</evidence>
<dbReference type="Proteomes" id="UP000663828">
    <property type="component" value="Unassembled WGS sequence"/>
</dbReference>
<evidence type="ECO:0000256" key="2">
    <source>
        <dbReference type="ARBA" id="ARBA00004496"/>
    </source>
</evidence>
<feature type="region of interest" description="Disordered" evidence="9">
    <location>
        <begin position="1112"/>
        <end position="1158"/>
    </location>
</feature>
<dbReference type="PANTHER" id="PTHR12955:SF1">
    <property type="entry name" value="INTEGRATOR COMPLEX SUBUNIT 13"/>
    <property type="match status" value="1"/>
</dbReference>
<keyword evidence="13" id="KW-1185">Reference proteome</keyword>
<protein>
    <submittedName>
        <fullName evidence="12">Uncharacterized protein</fullName>
    </submittedName>
</protein>
<dbReference type="Pfam" id="PF10221">
    <property type="entry name" value="Mat89Bb"/>
    <property type="match status" value="1"/>
</dbReference>
<keyword evidence="4" id="KW-0132">Cell division</keyword>
<dbReference type="Gene3D" id="1.25.40.720">
    <property type="entry name" value="Telomere length regulation protein 2, C-terminal domain"/>
    <property type="match status" value="2"/>
</dbReference>
<dbReference type="Pfam" id="PF25320">
    <property type="entry name" value="TELO2_ARM"/>
    <property type="match status" value="1"/>
</dbReference>
<dbReference type="InterPro" id="IPR038528">
    <property type="entry name" value="TEL2_C_sf"/>
</dbReference>
<evidence type="ECO:0000256" key="4">
    <source>
        <dbReference type="ARBA" id="ARBA00022618"/>
    </source>
</evidence>
<evidence type="ECO:0000256" key="3">
    <source>
        <dbReference type="ARBA" id="ARBA00022490"/>
    </source>
</evidence>
<feature type="domain" description="TELO2 ARM repeat" evidence="11">
    <location>
        <begin position="948"/>
        <end position="1065"/>
    </location>
</feature>
<dbReference type="GO" id="GO:0005737">
    <property type="term" value="C:cytoplasm"/>
    <property type="evidence" value="ECO:0007669"/>
    <property type="project" value="UniProtKB-SubCell"/>
</dbReference>
<feature type="compositionally biased region" description="Acidic residues" evidence="9">
    <location>
        <begin position="1147"/>
        <end position="1158"/>
    </location>
</feature>
<dbReference type="InterPro" id="IPR019337">
    <property type="entry name" value="Telomere_length_regulation_dom"/>
</dbReference>
<evidence type="ECO:0000256" key="7">
    <source>
        <dbReference type="ARBA" id="ARBA00023306"/>
    </source>
</evidence>
<organism evidence="12 13">
    <name type="scientific">Adineta ricciae</name>
    <name type="common">Rotifer</name>
    <dbReference type="NCBI Taxonomy" id="249248"/>
    <lineage>
        <taxon>Eukaryota</taxon>
        <taxon>Metazoa</taxon>
        <taxon>Spiralia</taxon>
        <taxon>Gnathifera</taxon>
        <taxon>Rotifera</taxon>
        <taxon>Eurotatoria</taxon>
        <taxon>Bdelloidea</taxon>
        <taxon>Adinetida</taxon>
        <taxon>Adinetidae</taxon>
        <taxon>Adineta</taxon>
    </lineage>
</organism>
<keyword evidence="3" id="KW-0963">Cytoplasm</keyword>
<feature type="domain" description="Telomere length regulation protein conserved" evidence="10">
    <location>
        <begin position="1174"/>
        <end position="1280"/>
    </location>
</feature>
<evidence type="ECO:0000256" key="5">
    <source>
        <dbReference type="ARBA" id="ARBA00022776"/>
    </source>
</evidence>
<dbReference type="PANTHER" id="PTHR12955">
    <property type="entry name" value="SARCOMA ANTIGEN NY-SAR-95-RELATED"/>
    <property type="match status" value="1"/>
</dbReference>
<keyword evidence="6" id="KW-0539">Nucleus</keyword>
<dbReference type="Pfam" id="PF10193">
    <property type="entry name" value="Telomere_reg-2"/>
    <property type="match status" value="1"/>
</dbReference>
<proteinExistence type="inferred from homology"/>
<sequence length="1600" mass="185456">MDHQRNKTVLILDHSSFFSRPSGVTFNVNVQNTDQQQADEVNNDNTLGMKSLWTCVVECVLEYCRILFDIFEDDALITLIVTGIDQRDQSSWWNRYKNLSQCMDFFAGIQPPQERSSANDDDLLKHSLNEAITALCTRSKKQSSPSDSDYTNSGHIVIFSTFNMKRIEIIERDAQVFHESHNHMALEVTDFVPLAKCDLTLMDIRPLDQPIPTTNPEIHSVTSILHRTLYYTQTGQMLFTRMLQMLLKQHNLALTTVTGIPMKEDVASRSSLNYDVDIVHPAEVHDSLRERAPLKYWRQIKDDVETIVLKWSATSYDPENYYDTYSAFRFSPLDVNSRESACLTNFLLSGKCVLLELSNVPAECTVNINEYGDEKNLNTSDIDLSLTPTNNRLFSHMIISHNQELMIHALAFGMNNPMSKIGPCYVVTDEKDHVSLNDLEELMDEVDDDVLEKDLRVDSFIHLIRTTTLYPIDTITSGKIPIEDSLRLLERHTRRCPLIINETILFNLPAPMNLLTSLILREKLSDEDEGKCLMALKHIDKMERTGEALPVPNNFQYTTKVMTPKAKKEEAYRFLWREIEYFVRGYKETSDSHRRIYQNIVDRRKSEHDQDSSVYQSNTADFVFPMDETSSNGMTTTTMATKREKASQENMEKPAGRVWSEFSDLKQVLAANSLRDMWNRKQQEKCAPEFDGRTEYPPPRVVPLYVNLNNKPANVPPTSSLPEKITLQLTAVDQEKVVRLCLRKLPDWFSQHPEQVKEIKIDFHQHLLQTPILLTQKQIIDLILNEFQTIPIDYFIFLLNDIYEKNYVKLLSELEKENDIGYVIHLPDRIANISLTNIPSNFRAKTYFNRLSEYIEEQLITYHYPKMIAQTDTSVQFLCQLVHKAAKLGYTEYIWRRLYKNLFLIKCPTDPLWLRLAQYFLLETIDDVLLYTIQHGNAQILDLFLSDRILHIPLLQTYLIDTLLFRKQLSIQIVQTILIYLTMSPNRIEQCFEKTFLRFLKLWSQESFIRFSSNEQHFYICQCICLCLSLYHHVRIQQDKDEILLCILNGIRIHLESTFDYIRRRGQFLGELIVERIDVFSKPSQLQFNTYDKNHPEIESLRKLAEFNQSATDRELSDDEQQEIPKKKESPKPVSSSNRVILHEASNDEDDDDDSEFETYDYSHDTVKSEVSKPSYIRSCLADLIATDKVPQLEAALHILPSLIELYKIECEEVALELTRILLNYNSTFNIENFQKLQLDGLVTLCKTYPLLISDYLCKQFYERNYTLNQRSLILKTIQETGKRLSSIDQIRTKIYEELFSSSDEEEKEESWRSTINKRLKLKTKYKSKTRSAHQPISKENSFGNIVGYFFYPLISQIDQSTPHLSLIDGDSEHFLLCELLACLGRLCIHAQNTLILKNMVKQFLHVLKVLQQHADAGVRHAVVYGYACCLVSIGNQCYDEDLQTSFIELKQWLDEMILKDTNTEVQKLARSHSIQIHESLTMLKAQVILMFICAQIFLINCFTLNHIPRPLWSESDGEINDELLSKLLRTEALLSEATPTIGSSAVGLFEQTDGHPRGLQKRGRQCLWKVCSWALDKRSLRSPSPSSTNSLDTLSKLLY</sequence>
<dbReference type="GO" id="GO:0051301">
    <property type="term" value="P:cell division"/>
    <property type="evidence" value="ECO:0007669"/>
    <property type="project" value="UniProtKB-KW"/>
</dbReference>
<gene>
    <name evidence="12" type="ORF">XAT740_LOCUS13077</name>
</gene>
<keyword evidence="7" id="KW-0131">Cell cycle</keyword>
<dbReference type="GO" id="GO:0032039">
    <property type="term" value="C:integrator complex"/>
    <property type="evidence" value="ECO:0007669"/>
    <property type="project" value="TreeGrafter"/>
</dbReference>
<dbReference type="InterPro" id="IPR019355">
    <property type="entry name" value="Cell_cycle_regulator_Mat89Bb"/>
</dbReference>
<evidence type="ECO:0000259" key="10">
    <source>
        <dbReference type="Pfam" id="PF10193"/>
    </source>
</evidence>
<evidence type="ECO:0000313" key="13">
    <source>
        <dbReference type="Proteomes" id="UP000663828"/>
    </source>
</evidence>
<evidence type="ECO:0000256" key="9">
    <source>
        <dbReference type="SAM" id="MobiDB-lite"/>
    </source>
</evidence>
<reference evidence="12" key="1">
    <citation type="submission" date="2021-02" db="EMBL/GenBank/DDBJ databases">
        <authorList>
            <person name="Nowell W R."/>
        </authorList>
    </citation>
    <scope>NUCLEOTIDE SEQUENCE</scope>
</reference>
<dbReference type="EMBL" id="CAJNOR010000751">
    <property type="protein sequence ID" value="CAF0998492.1"/>
    <property type="molecule type" value="Genomic_DNA"/>
</dbReference>
<comment type="subcellular location">
    <subcellularLocation>
        <location evidence="2">Cytoplasm</location>
    </subcellularLocation>
    <subcellularLocation>
        <location evidence="1">Nucleus</location>
    </subcellularLocation>
</comment>
<dbReference type="GO" id="GO:0051642">
    <property type="term" value="P:centrosome localization"/>
    <property type="evidence" value="ECO:0007669"/>
    <property type="project" value="TreeGrafter"/>
</dbReference>
<dbReference type="GO" id="GO:0007346">
    <property type="term" value="P:regulation of mitotic cell cycle"/>
    <property type="evidence" value="ECO:0007669"/>
    <property type="project" value="TreeGrafter"/>
</dbReference>
<evidence type="ECO:0000256" key="6">
    <source>
        <dbReference type="ARBA" id="ARBA00023242"/>
    </source>
</evidence>
<evidence type="ECO:0000256" key="8">
    <source>
        <dbReference type="ARBA" id="ARBA00061603"/>
    </source>
</evidence>
<accession>A0A814GN83</accession>
<dbReference type="InterPro" id="IPR057348">
    <property type="entry name" value="TELO2_ARM"/>
</dbReference>
<evidence type="ECO:0000256" key="1">
    <source>
        <dbReference type="ARBA" id="ARBA00004123"/>
    </source>
</evidence>
<evidence type="ECO:0000259" key="11">
    <source>
        <dbReference type="Pfam" id="PF25320"/>
    </source>
</evidence>
<comment type="caution">
    <text evidence="12">The sequence shown here is derived from an EMBL/GenBank/DDBJ whole genome shotgun (WGS) entry which is preliminary data.</text>
</comment>
<comment type="similarity">
    <text evidence="8">Belongs to the Integrator subunit 13 family.</text>
</comment>
<keyword evidence="5" id="KW-0498">Mitosis</keyword>
<name>A0A814GN83_ADIRI</name>